<dbReference type="GO" id="GO:0030649">
    <property type="term" value="P:aminoglycoside antibiotic catabolic process"/>
    <property type="evidence" value="ECO:0007669"/>
    <property type="project" value="TreeGrafter"/>
</dbReference>
<evidence type="ECO:0000313" key="2">
    <source>
        <dbReference type="EMBL" id="AIQ57867.1"/>
    </source>
</evidence>
<dbReference type="PANTHER" id="PTHR37817:SF1">
    <property type="entry name" value="N-ACETYLTRANSFERASE EIS"/>
    <property type="match status" value="1"/>
</dbReference>
<dbReference type="InterPro" id="IPR016181">
    <property type="entry name" value="Acyl_CoA_acyltransferase"/>
</dbReference>
<dbReference type="AlphaFoldDB" id="A0A089LAP0"/>
<evidence type="ECO:0000259" key="1">
    <source>
        <dbReference type="PROSITE" id="PS51186"/>
    </source>
</evidence>
<dbReference type="PROSITE" id="PS51186">
    <property type="entry name" value="GNAT"/>
    <property type="match status" value="1"/>
</dbReference>
<dbReference type="CDD" id="cd04301">
    <property type="entry name" value="NAT_SF"/>
    <property type="match status" value="1"/>
</dbReference>
<dbReference type="SUPFAM" id="SSF55729">
    <property type="entry name" value="Acyl-CoA N-acyltransferases (Nat)"/>
    <property type="match status" value="1"/>
</dbReference>
<dbReference type="Gene3D" id="3.40.630.30">
    <property type="match status" value="1"/>
</dbReference>
<dbReference type="Proteomes" id="UP000029518">
    <property type="component" value="Chromosome"/>
</dbReference>
<dbReference type="GO" id="GO:0034069">
    <property type="term" value="F:aminoglycoside N-acetyltransferase activity"/>
    <property type="evidence" value="ECO:0007669"/>
    <property type="project" value="TreeGrafter"/>
</dbReference>
<sequence>MVKYRTAAPHEREEYIDLANLAFRFDFEILMPKAYDKSVDSSAMHKIAEDEQGRLRALVAVFPESLRVGEDTLRTGYLGTVSVHPRARGEGHMKALMNLWLEELRGTCDMVVLYGQRQRYEYFGFTLGGVKFKYTVAEANVRHSLREVDDTGISFSPLFEIEGGAEFAHNMNTSRLAYVERNLEQLPLIFSTLCQKALGVLDQGKLIGYLVVNEAGDDIAEFALKKADDILRTLKAYMAYSRAGRITMYAPEYDIPLNKALGFFAEDFVIENSDMYHILDFANVLKAYLTLKSKTTGIVPGEFSAVMDGQPVTARVDEEGVSVERSAKPGAVVLDRLEAQTLLLTQHGRYMAVDAPAGWFPLPLFWYKIDKF</sequence>
<proteinExistence type="predicted"/>
<protein>
    <recommendedName>
        <fullName evidence="1">N-acetyltransferase domain-containing protein</fullName>
    </recommendedName>
</protein>
<gene>
    <name evidence="2" type="ORF">PBOR_13695</name>
</gene>
<name>A0A089LAP0_PAEBO</name>
<dbReference type="InterPro" id="IPR000182">
    <property type="entry name" value="GNAT_dom"/>
</dbReference>
<dbReference type="PANTHER" id="PTHR37817">
    <property type="entry name" value="N-ACETYLTRANSFERASE EIS"/>
    <property type="match status" value="1"/>
</dbReference>
<dbReference type="HOGENOM" id="CLU_717529_0_0_9"/>
<feature type="domain" description="N-acetyltransferase" evidence="1">
    <location>
        <begin position="2"/>
        <end position="142"/>
    </location>
</feature>
<dbReference type="KEGG" id="pbd:PBOR_13695"/>
<dbReference type="OrthoDB" id="9804948at2"/>
<dbReference type="InterPro" id="IPR051554">
    <property type="entry name" value="Acetyltransferase_Eis"/>
</dbReference>
<evidence type="ECO:0000313" key="3">
    <source>
        <dbReference type="Proteomes" id="UP000029518"/>
    </source>
</evidence>
<dbReference type="RefSeq" id="WP_042212230.1">
    <property type="nucleotide sequence ID" value="NZ_CP009285.1"/>
</dbReference>
<accession>A0A089LAP0</accession>
<keyword evidence="3" id="KW-1185">Reference proteome</keyword>
<dbReference type="EMBL" id="CP009285">
    <property type="protein sequence ID" value="AIQ57867.1"/>
    <property type="molecule type" value="Genomic_DNA"/>
</dbReference>
<reference evidence="2" key="1">
    <citation type="submission" date="2014-08" db="EMBL/GenBank/DDBJ databases">
        <title>Comparative genomics of the Paenibacillus odorifer group.</title>
        <authorList>
            <person name="den Bakker H.C."/>
            <person name="Tsai Y.-C.Y.-C."/>
            <person name="Martin N."/>
            <person name="Korlach J."/>
            <person name="Wiedmann M."/>
        </authorList>
    </citation>
    <scope>NUCLEOTIDE SEQUENCE [LARGE SCALE GENOMIC DNA]</scope>
    <source>
        <strain evidence="2">DSM 13188</strain>
    </source>
</reference>
<dbReference type="Pfam" id="PF13527">
    <property type="entry name" value="Acetyltransf_9"/>
    <property type="match status" value="1"/>
</dbReference>
<organism evidence="2 3">
    <name type="scientific">Paenibacillus borealis</name>
    <dbReference type="NCBI Taxonomy" id="160799"/>
    <lineage>
        <taxon>Bacteria</taxon>
        <taxon>Bacillati</taxon>
        <taxon>Bacillota</taxon>
        <taxon>Bacilli</taxon>
        <taxon>Bacillales</taxon>
        <taxon>Paenibacillaceae</taxon>
        <taxon>Paenibacillus</taxon>
    </lineage>
</organism>